<reference evidence="2 3" key="1">
    <citation type="submission" date="2014-04" db="EMBL/GenBank/DDBJ databases">
        <title>Evolutionary Origins and Diversification of the Mycorrhizal Mutualists.</title>
        <authorList>
            <consortium name="DOE Joint Genome Institute"/>
            <consortium name="Mycorrhizal Genomics Consortium"/>
            <person name="Kohler A."/>
            <person name="Kuo A."/>
            <person name="Nagy L.G."/>
            <person name="Floudas D."/>
            <person name="Copeland A."/>
            <person name="Barry K.W."/>
            <person name="Cichocki N."/>
            <person name="Veneault-Fourrey C."/>
            <person name="LaButti K."/>
            <person name="Lindquist E.A."/>
            <person name="Lipzen A."/>
            <person name="Lundell T."/>
            <person name="Morin E."/>
            <person name="Murat C."/>
            <person name="Riley R."/>
            <person name="Ohm R."/>
            <person name="Sun H."/>
            <person name="Tunlid A."/>
            <person name="Henrissat B."/>
            <person name="Grigoriev I.V."/>
            <person name="Hibbett D.S."/>
            <person name="Martin F."/>
        </authorList>
    </citation>
    <scope>NUCLEOTIDE SEQUENCE [LARGE SCALE GENOMIC DNA]</scope>
    <source>
        <strain evidence="2 3">FD-317 M1</strain>
    </source>
</reference>
<protein>
    <submittedName>
        <fullName evidence="2">Uncharacterized protein</fullName>
    </submittedName>
</protein>
<accession>A0A0D0CSU3</accession>
<dbReference type="AlphaFoldDB" id="A0A0D0CSU3"/>
<keyword evidence="3" id="KW-1185">Reference proteome</keyword>
<dbReference type="EMBL" id="KN834783">
    <property type="protein sequence ID" value="KIK58783.1"/>
    <property type="molecule type" value="Genomic_DNA"/>
</dbReference>
<sequence>MPQQTRYLVSIDLGRVERLVYDQSFEAILNDLGLDARGVAATENWEVDVTLLRASIRRLRGIALIHRLVGQVVGQNDRLYKSSGALKTMADVLQNMKDLKWRNLLEEWKSKIQAMIKLAQLKQLNTRTLNRFQAVLETLLAAEKEAEGMIAEIEKVIAEHDIKGEALRKEAAEQRAARENGNGKQREESPLSEDEDDDPDLDEGEEGEDGDLPKTPAEKKHRDKRRALVQRLREARIQYHRENDAYAAAEAVRRDILKITEREAKAGMAQSSLDIIGGKSGMTKTDLLIPVPYLEQGGIRSTGMV</sequence>
<feature type="region of interest" description="Disordered" evidence="1">
    <location>
        <begin position="168"/>
        <end position="226"/>
    </location>
</feature>
<evidence type="ECO:0000313" key="2">
    <source>
        <dbReference type="EMBL" id="KIK58783.1"/>
    </source>
</evidence>
<evidence type="ECO:0000313" key="3">
    <source>
        <dbReference type="Proteomes" id="UP000053593"/>
    </source>
</evidence>
<name>A0A0D0CSU3_9AGAR</name>
<feature type="compositionally biased region" description="Basic and acidic residues" evidence="1">
    <location>
        <begin position="168"/>
        <end position="178"/>
    </location>
</feature>
<dbReference type="Proteomes" id="UP000053593">
    <property type="component" value="Unassembled WGS sequence"/>
</dbReference>
<feature type="compositionally biased region" description="Acidic residues" evidence="1">
    <location>
        <begin position="190"/>
        <end position="210"/>
    </location>
</feature>
<evidence type="ECO:0000256" key="1">
    <source>
        <dbReference type="SAM" id="MobiDB-lite"/>
    </source>
</evidence>
<proteinExistence type="predicted"/>
<gene>
    <name evidence="2" type="ORF">GYMLUDRAFT_245868</name>
</gene>
<organism evidence="2 3">
    <name type="scientific">Collybiopsis luxurians FD-317 M1</name>
    <dbReference type="NCBI Taxonomy" id="944289"/>
    <lineage>
        <taxon>Eukaryota</taxon>
        <taxon>Fungi</taxon>
        <taxon>Dikarya</taxon>
        <taxon>Basidiomycota</taxon>
        <taxon>Agaricomycotina</taxon>
        <taxon>Agaricomycetes</taxon>
        <taxon>Agaricomycetidae</taxon>
        <taxon>Agaricales</taxon>
        <taxon>Marasmiineae</taxon>
        <taxon>Omphalotaceae</taxon>
        <taxon>Collybiopsis</taxon>
        <taxon>Collybiopsis luxurians</taxon>
    </lineage>
</organism>
<dbReference type="HOGENOM" id="CLU_912328_0_0_1"/>
<dbReference type="OrthoDB" id="5330228at2759"/>